<dbReference type="PANTHER" id="PTHR10721:SF1">
    <property type="entry name" value="MITOCHONDRIAL IMPORT INNER MEMBRANE TRANSLOCASE SUBUNIT TIM44"/>
    <property type="match status" value="1"/>
</dbReference>
<evidence type="ECO:0000256" key="5">
    <source>
        <dbReference type="ARBA" id="ARBA00023128"/>
    </source>
</evidence>
<evidence type="ECO:0000256" key="3">
    <source>
        <dbReference type="ARBA" id="ARBA00022792"/>
    </source>
</evidence>
<keyword evidence="4" id="KW-0809">Transit peptide</keyword>
<feature type="domain" description="Tim44-like" evidence="7">
    <location>
        <begin position="177"/>
        <end position="292"/>
    </location>
</feature>
<comment type="caution">
    <text evidence="8">The sequence shown here is derived from an EMBL/GenBank/DDBJ whole genome shotgun (WGS) entry which is preliminary data.</text>
</comment>
<dbReference type="EMBL" id="JAPFFF010000008">
    <property type="protein sequence ID" value="KAK8884125.1"/>
    <property type="molecule type" value="Genomic_DNA"/>
</dbReference>
<sequence length="325" mass="36786">MALVSAYPNLKFGSRSASMFDTLGETLGQNFSEDSDVQKWVIELKRDPSIQLLNATTKGTGFYITTALKMTNSIFNFATLPITYPLSKVLKEPEFKLAPCPFPAARITKVKGNGDLAIRKNNSFENAILNLKNFSYKAELSKNFLLRYLFKLGYLICSLPSRLQLTEPTKECLVMLAIQRYFPSYNEAKFLKWLESSFLPCLTHYYIRGMSKSLQTVAETAIVQERQMQISEYVISGLLVKSRLLSIYDVEIVDYDFKGHHPIITVRYSADHTEHVVTRKGVTLIGGPQSIKKSMFLALITINETGIEPVWKATEIHIGQVSDRI</sequence>
<protein>
    <submittedName>
        <fullName evidence="8">Mitochondrial import inner membrane translocase subunit TIM44</fullName>
    </submittedName>
</protein>
<keyword evidence="3" id="KW-0999">Mitochondrion inner membrane</keyword>
<dbReference type="Proteomes" id="UP001470230">
    <property type="component" value="Unassembled WGS sequence"/>
</dbReference>
<dbReference type="Gene3D" id="3.10.450.240">
    <property type="match status" value="1"/>
</dbReference>
<evidence type="ECO:0000256" key="6">
    <source>
        <dbReference type="ARBA" id="ARBA00023136"/>
    </source>
</evidence>
<reference evidence="8 9" key="1">
    <citation type="submission" date="2024-04" db="EMBL/GenBank/DDBJ databases">
        <title>Tritrichomonas musculus Genome.</title>
        <authorList>
            <person name="Alves-Ferreira E."/>
            <person name="Grigg M."/>
            <person name="Lorenzi H."/>
            <person name="Galac M."/>
        </authorList>
    </citation>
    <scope>NUCLEOTIDE SEQUENCE [LARGE SCALE GENOMIC DNA]</scope>
    <source>
        <strain evidence="8 9">EAF2021</strain>
    </source>
</reference>
<keyword evidence="9" id="KW-1185">Reference proteome</keyword>
<comment type="subcellular location">
    <subcellularLocation>
        <location evidence="1">Mitochondrion inner membrane</location>
    </subcellularLocation>
</comment>
<evidence type="ECO:0000256" key="4">
    <source>
        <dbReference type="ARBA" id="ARBA00022946"/>
    </source>
</evidence>
<dbReference type="Pfam" id="PF04280">
    <property type="entry name" value="Tim44"/>
    <property type="match status" value="1"/>
</dbReference>
<evidence type="ECO:0000313" key="9">
    <source>
        <dbReference type="Proteomes" id="UP001470230"/>
    </source>
</evidence>
<evidence type="ECO:0000256" key="1">
    <source>
        <dbReference type="ARBA" id="ARBA00004273"/>
    </source>
</evidence>
<evidence type="ECO:0000313" key="8">
    <source>
        <dbReference type="EMBL" id="KAK8884125.1"/>
    </source>
</evidence>
<dbReference type="InterPro" id="IPR039544">
    <property type="entry name" value="Tim44-like"/>
</dbReference>
<gene>
    <name evidence="8" type="ORF">M9Y10_043230</name>
</gene>
<evidence type="ECO:0000259" key="7">
    <source>
        <dbReference type="Pfam" id="PF04280"/>
    </source>
</evidence>
<name>A0ABR2JZ39_9EUKA</name>
<dbReference type="InterPro" id="IPR032710">
    <property type="entry name" value="NTF2-like_dom_sf"/>
</dbReference>
<dbReference type="InterPro" id="IPR007379">
    <property type="entry name" value="Tim44-like_dom"/>
</dbReference>
<keyword evidence="6" id="KW-0472">Membrane</keyword>
<accession>A0ABR2JZ39</accession>
<dbReference type="PANTHER" id="PTHR10721">
    <property type="entry name" value="MITOCHONDRIAL IMPORT INNER MEMBRANE TRANSLOCASE SUBUNIT TIM44"/>
    <property type="match status" value="1"/>
</dbReference>
<evidence type="ECO:0000256" key="2">
    <source>
        <dbReference type="ARBA" id="ARBA00009597"/>
    </source>
</evidence>
<organism evidence="8 9">
    <name type="scientific">Tritrichomonas musculus</name>
    <dbReference type="NCBI Taxonomy" id="1915356"/>
    <lineage>
        <taxon>Eukaryota</taxon>
        <taxon>Metamonada</taxon>
        <taxon>Parabasalia</taxon>
        <taxon>Tritrichomonadida</taxon>
        <taxon>Tritrichomonadidae</taxon>
        <taxon>Tritrichomonas</taxon>
    </lineage>
</organism>
<comment type="similarity">
    <text evidence="2">Belongs to the Tim44 family.</text>
</comment>
<keyword evidence="5" id="KW-0496">Mitochondrion</keyword>
<dbReference type="SUPFAM" id="SSF54427">
    <property type="entry name" value="NTF2-like"/>
    <property type="match status" value="1"/>
</dbReference>
<proteinExistence type="inferred from homology"/>